<name>A0ABT5VE48_9BACI</name>
<reference evidence="7" key="1">
    <citation type="submission" date="2024-05" db="EMBL/GenBank/DDBJ databases">
        <title>Alkalihalobacillus sp. strain MEB203 novel alkaliphilic bacterium from Lonar Lake, India.</title>
        <authorList>
            <person name="Joshi A."/>
            <person name="Thite S."/>
            <person name="Mengade P."/>
        </authorList>
    </citation>
    <scope>NUCLEOTIDE SEQUENCE</scope>
    <source>
        <strain evidence="7">MEB 203</strain>
    </source>
</reference>
<evidence type="ECO:0000256" key="2">
    <source>
        <dbReference type="ARBA" id="ARBA00009142"/>
    </source>
</evidence>
<evidence type="ECO:0000256" key="3">
    <source>
        <dbReference type="ARBA" id="ARBA00022692"/>
    </source>
</evidence>
<sequence length="259" mass="28469">MLAPLLLILGTPPTVAIGTSLMLSLATSLIGSAAHLRLKNIRWRVAGIISVAGMIAVQFTQPYVLFLESRGLDDFLIPLVFIVLLLSFALFLWIKRPEKEPHTEKKLIMPEYIYFIGIGLIAGVFSVMLGVSGGFIIVPLLIGLLRFPVKTAVGTSLASVVLIVLLGFVKYSLTTPIEYMVGLLLIAGTLFGSPLGARLTNFLTNNEMKKLLSFLYLSLALSMAIRLFFPPAFGVITLLLYFLAFLTYLIYKQKEPLTQ</sequence>
<feature type="transmembrane region" description="Helical" evidence="6">
    <location>
        <begin position="75"/>
        <end position="94"/>
    </location>
</feature>
<keyword evidence="8" id="KW-1185">Reference proteome</keyword>
<dbReference type="RefSeq" id="WP_275117794.1">
    <property type="nucleotide sequence ID" value="NZ_JAOTPO010000003.1"/>
</dbReference>
<evidence type="ECO:0000313" key="8">
    <source>
        <dbReference type="Proteomes" id="UP001148125"/>
    </source>
</evidence>
<organism evidence="7 8">
    <name type="scientific">Alkalihalobacterium chitinilyticum</name>
    <dbReference type="NCBI Taxonomy" id="2980103"/>
    <lineage>
        <taxon>Bacteria</taxon>
        <taxon>Bacillati</taxon>
        <taxon>Bacillota</taxon>
        <taxon>Bacilli</taxon>
        <taxon>Bacillales</taxon>
        <taxon>Bacillaceae</taxon>
        <taxon>Alkalihalobacterium</taxon>
    </lineage>
</organism>
<evidence type="ECO:0000256" key="5">
    <source>
        <dbReference type="ARBA" id="ARBA00023136"/>
    </source>
</evidence>
<dbReference type="EMBL" id="JAOTPO010000003">
    <property type="protein sequence ID" value="MDE5412753.1"/>
    <property type="molecule type" value="Genomic_DNA"/>
</dbReference>
<keyword evidence="3 6" id="KW-0812">Transmembrane</keyword>
<accession>A0ABT5VE48</accession>
<comment type="similarity">
    <text evidence="2 6">Belongs to the 4-toluene sulfonate uptake permease (TSUP) (TC 2.A.102) family.</text>
</comment>
<evidence type="ECO:0000256" key="6">
    <source>
        <dbReference type="RuleBase" id="RU363041"/>
    </source>
</evidence>
<feature type="transmembrane region" description="Helical" evidence="6">
    <location>
        <begin position="152"/>
        <end position="173"/>
    </location>
</feature>
<feature type="transmembrane region" description="Helical" evidence="6">
    <location>
        <begin position="114"/>
        <end position="145"/>
    </location>
</feature>
<feature type="transmembrane region" description="Helical" evidence="6">
    <location>
        <begin position="179"/>
        <end position="199"/>
    </location>
</feature>
<keyword evidence="4 6" id="KW-1133">Transmembrane helix</keyword>
<dbReference type="Proteomes" id="UP001148125">
    <property type="component" value="Unassembled WGS sequence"/>
</dbReference>
<dbReference type="PANTHER" id="PTHR43701:SF2">
    <property type="entry name" value="MEMBRANE TRANSPORTER PROTEIN YJNA-RELATED"/>
    <property type="match status" value="1"/>
</dbReference>
<dbReference type="Pfam" id="PF01925">
    <property type="entry name" value="TauE"/>
    <property type="match status" value="1"/>
</dbReference>
<proteinExistence type="inferred from homology"/>
<keyword evidence="6" id="KW-1003">Cell membrane</keyword>
<dbReference type="InterPro" id="IPR002781">
    <property type="entry name" value="TM_pro_TauE-like"/>
</dbReference>
<protein>
    <recommendedName>
        <fullName evidence="6">Probable membrane transporter protein</fullName>
    </recommendedName>
</protein>
<comment type="subcellular location">
    <subcellularLocation>
        <location evidence="6">Cell membrane</location>
        <topology evidence="6">Multi-pass membrane protein</topology>
    </subcellularLocation>
    <subcellularLocation>
        <location evidence="1">Membrane</location>
        <topology evidence="1">Multi-pass membrane protein</topology>
    </subcellularLocation>
</comment>
<keyword evidence="5 6" id="KW-0472">Membrane</keyword>
<feature type="transmembrane region" description="Helical" evidence="6">
    <location>
        <begin position="42"/>
        <end position="66"/>
    </location>
</feature>
<evidence type="ECO:0000256" key="1">
    <source>
        <dbReference type="ARBA" id="ARBA00004141"/>
    </source>
</evidence>
<dbReference type="InterPro" id="IPR051598">
    <property type="entry name" value="TSUP/Inactive_protease-like"/>
</dbReference>
<evidence type="ECO:0000256" key="4">
    <source>
        <dbReference type="ARBA" id="ARBA00022989"/>
    </source>
</evidence>
<evidence type="ECO:0000313" key="7">
    <source>
        <dbReference type="EMBL" id="MDE5412753.1"/>
    </source>
</evidence>
<gene>
    <name evidence="7" type="ORF">N7Z68_05105</name>
</gene>
<dbReference type="PANTHER" id="PTHR43701">
    <property type="entry name" value="MEMBRANE TRANSPORTER PROTEIN MJ0441-RELATED"/>
    <property type="match status" value="1"/>
</dbReference>
<comment type="caution">
    <text evidence="7">The sequence shown here is derived from an EMBL/GenBank/DDBJ whole genome shotgun (WGS) entry which is preliminary data.</text>
</comment>